<dbReference type="EMBL" id="HE573023">
    <property type="protein sequence ID" value="CCC48915.1"/>
    <property type="molecule type" value="Genomic_DNA"/>
</dbReference>
<dbReference type="Pfam" id="PF02575">
    <property type="entry name" value="YbaB_DNA_bd"/>
    <property type="match status" value="1"/>
</dbReference>
<gene>
    <name evidence="2" type="ORF">TVY486_0702500</name>
</gene>
<dbReference type="InterPro" id="IPR036894">
    <property type="entry name" value="YbaB-like_sf"/>
</dbReference>
<feature type="transmembrane region" description="Helical" evidence="1">
    <location>
        <begin position="17"/>
        <end position="47"/>
    </location>
</feature>
<name>G0TY70_TRYVY</name>
<accession>G0TY70</accession>
<evidence type="ECO:0000313" key="2">
    <source>
        <dbReference type="EMBL" id="CCC48915.1"/>
    </source>
</evidence>
<proteinExistence type="predicted"/>
<organism evidence="2">
    <name type="scientific">Trypanosoma vivax (strain Y486)</name>
    <dbReference type="NCBI Taxonomy" id="1055687"/>
    <lineage>
        <taxon>Eukaryota</taxon>
        <taxon>Discoba</taxon>
        <taxon>Euglenozoa</taxon>
        <taxon>Kinetoplastea</taxon>
        <taxon>Metakinetoplastina</taxon>
        <taxon>Trypanosomatida</taxon>
        <taxon>Trypanosomatidae</taxon>
        <taxon>Trypanosoma</taxon>
        <taxon>Duttonella</taxon>
    </lineage>
</organism>
<dbReference type="VEuPathDB" id="TriTrypDB:TvY486_0702500"/>
<reference evidence="2" key="1">
    <citation type="journal article" date="2012" name="Proc. Natl. Acad. Sci. U.S.A.">
        <title>Antigenic diversity is generated by distinct evolutionary mechanisms in African trypanosome species.</title>
        <authorList>
            <person name="Jackson A.P."/>
            <person name="Berry A."/>
            <person name="Aslett M."/>
            <person name="Allison H.C."/>
            <person name="Burton P."/>
            <person name="Vavrova-Anderson J."/>
            <person name="Brown R."/>
            <person name="Browne H."/>
            <person name="Corton N."/>
            <person name="Hauser H."/>
            <person name="Gamble J."/>
            <person name="Gilderthorp R."/>
            <person name="Marcello L."/>
            <person name="McQuillan J."/>
            <person name="Otto T.D."/>
            <person name="Quail M.A."/>
            <person name="Sanders M.J."/>
            <person name="van Tonder A."/>
            <person name="Ginger M.L."/>
            <person name="Field M.C."/>
            <person name="Barry J.D."/>
            <person name="Hertz-Fowler C."/>
            <person name="Berriman M."/>
        </authorList>
    </citation>
    <scope>NUCLEOTIDE SEQUENCE</scope>
    <source>
        <strain evidence="2">Y486</strain>
    </source>
</reference>
<dbReference type="InterPro" id="IPR004401">
    <property type="entry name" value="YbaB/EbfC"/>
</dbReference>
<sequence>MCTFCVVSSPFHSSFFLFYNFFILTLTSNLFIAHFFDSLLVSACNFLTRGRMEVYRRITERVRGALWAHHGRLMPERQFHRILAFVYNNKYEHQIRFDRMEVVGREWGGKVEVVTTPAGFLKRARINPCVEELSVHQQKQLILAAYADACRQGRKLMEEAEMNIYKQFLKDLKPIIMGIRDNPEFYTVPEDSIETVNGTLQTSGNGRGVAGTGNAGSSLTVYRTIPAARAHQPADEVRARRQWEHKWLNSARGRTWALTLHGKTYFAHHGPQYRPRGAPGAKKEALPLDIPAPYMAMDEKRLLKKNWMAYLDNKHVAEVMWTRVKIADREKRQRMLQETGQAWHRPINEEAVTRW</sequence>
<evidence type="ECO:0000256" key="1">
    <source>
        <dbReference type="SAM" id="Phobius"/>
    </source>
</evidence>
<dbReference type="Gene3D" id="3.30.1310.10">
    <property type="entry name" value="Nucleoid-associated protein YbaB-like domain"/>
    <property type="match status" value="1"/>
</dbReference>
<protein>
    <submittedName>
        <fullName evidence="2">Uncharacterized protein</fullName>
    </submittedName>
</protein>
<dbReference type="AlphaFoldDB" id="G0TY70"/>
<dbReference type="SUPFAM" id="SSF82607">
    <property type="entry name" value="YbaB-like"/>
    <property type="match status" value="1"/>
</dbReference>
<keyword evidence="1" id="KW-0812">Transmembrane</keyword>
<keyword evidence="1" id="KW-0472">Membrane</keyword>
<keyword evidence="1" id="KW-1133">Transmembrane helix</keyword>